<proteinExistence type="predicted"/>
<gene>
    <name evidence="2" type="primary">Necator_chrIII.g11118</name>
    <name evidence="2" type="ORF">RB195_010353</name>
</gene>
<keyword evidence="3" id="KW-1185">Reference proteome</keyword>
<dbReference type="Pfam" id="PF00069">
    <property type="entry name" value="Pkinase"/>
    <property type="match status" value="1"/>
</dbReference>
<dbReference type="Gene3D" id="1.10.510.10">
    <property type="entry name" value="Transferase(Phosphotransferase) domain 1"/>
    <property type="match status" value="1"/>
</dbReference>
<evidence type="ECO:0000313" key="3">
    <source>
        <dbReference type="Proteomes" id="UP001303046"/>
    </source>
</evidence>
<reference evidence="2 3" key="1">
    <citation type="submission" date="2023-08" db="EMBL/GenBank/DDBJ databases">
        <title>A Necator americanus chromosomal reference genome.</title>
        <authorList>
            <person name="Ilik V."/>
            <person name="Petrzelkova K.J."/>
            <person name="Pardy F."/>
            <person name="Fuh T."/>
            <person name="Niatou-Singa F.S."/>
            <person name="Gouil Q."/>
            <person name="Baker L."/>
            <person name="Ritchie M.E."/>
            <person name="Jex A.R."/>
            <person name="Gazzola D."/>
            <person name="Li H."/>
            <person name="Toshio Fujiwara R."/>
            <person name="Zhan B."/>
            <person name="Aroian R.V."/>
            <person name="Pafco B."/>
            <person name="Schwarz E.M."/>
        </authorList>
    </citation>
    <scope>NUCLEOTIDE SEQUENCE [LARGE SCALE GENOMIC DNA]</scope>
    <source>
        <strain evidence="2 3">Aroian</strain>
        <tissue evidence="2">Whole animal</tissue>
    </source>
</reference>
<dbReference type="EMBL" id="JAVFWL010000003">
    <property type="protein sequence ID" value="KAK6743036.1"/>
    <property type="molecule type" value="Genomic_DNA"/>
</dbReference>
<accession>A0ABR1D0W5</accession>
<feature type="domain" description="Protein kinase" evidence="1">
    <location>
        <begin position="21"/>
        <end position="297"/>
    </location>
</feature>
<name>A0ABR1D0W5_NECAM</name>
<dbReference type="InterPro" id="IPR050235">
    <property type="entry name" value="CK1_Ser-Thr_kinase"/>
</dbReference>
<evidence type="ECO:0000313" key="2">
    <source>
        <dbReference type="EMBL" id="KAK6743036.1"/>
    </source>
</evidence>
<protein>
    <recommendedName>
        <fullName evidence="1">Protein kinase domain-containing protein</fullName>
    </recommendedName>
</protein>
<evidence type="ECO:0000259" key="1">
    <source>
        <dbReference type="PROSITE" id="PS50011"/>
    </source>
</evidence>
<dbReference type="Proteomes" id="UP001303046">
    <property type="component" value="Unassembled WGS sequence"/>
</dbReference>
<dbReference type="PANTHER" id="PTHR11909">
    <property type="entry name" value="CASEIN KINASE-RELATED"/>
    <property type="match status" value="1"/>
</dbReference>
<dbReference type="InterPro" id="IPR011009">
    <property type="entry name" value="Kinase-like_dom_sf"/>
</dbReference>
<dbReference type="InterPro" id="IPR000719">
    <property type="entry name" value="Prot_kinase_dom"/>
</dbReference>
<dbReference type="SMART" id="SM00220">
    <property type="entry name" value="S_TKc"/>
    <property type="match status" value="1"/>
</dbReference>
<organism evidence="2 3">
    <name type="scientific">Necator americanus</name>
    <name type="common">Human hookworm</name>
    <dbReference type="NCBI Taxonomy" id="51031"/>
    <lineage>
        <taxon>Eukaryota</taxon>
        <taxon>Metazoa</taxon>
        <taxon>Ecdysozoa</taxon>
        <taxon>Nematoda</taxon>
        <taxon>Chromadorea</taxon>
        <taxon>Rhabditida</taxon>
        <taxon>Rhabditina</taxon>
        <taxon>Rhabditomorpha</taxon>
        <taxon>Strongyloidea</taxon>
        <taxon>Ancylostomatidae</taxon>
        <taxon>Bunostominae</taxon>
        <taxon>Necator</taxon>
    </lineage>
</organism>
<sequence>MSTSSSVPKPEITRDAIICDWKVTRKIGSGGFGAVYEVEKDGVRGALKTEFVDQTGERSETLRNEVMQLRVMQWSQHFCRLYLACRLRCGKEIVNVMIMSLVERPLSRLRRMTPESRFTRSTAIRLCRQCLEAIHDLHRTGILHRDIKASNFAWSAERKVYLLDLGFCRRFLSLTEQGVRHRAPRKKVAFLGTSKYCSLNMHKKLDQGRRDDLWAWLYMTVEFMAGKLIWRNDEDKIIEKKKEKIGSRLLLKCPQEMYMVYDHIRHLEFNSKPNYAMLRRQLDRVCARLDYSEHQPYDWEEGGFYHAYYFKKSDTEKDLTEQESNQIETDNAVTCEEGALFPQELEIEEKRSY</sequence>
<dbReference type="PROSITE" id="PS50011">
    <property type="entry name" value="PROTEIN_KINASE_DOM"/>
    <property type="match status" value="1"/>
</dbReference>
<comment type="caution">
    <text evidence="2">The sequence shown here is derived from an EMBL/GenBank/DDBJ whole genome shotgun (WGS) entry which is preliminary data.</text>
</comment>
<dbReference type="SUPFAM" id="SSF56112">
    <property type="entry name" value="Protein kinase-like (PK-like)"/>
    <property type="match status" value="1"/>
</dbReference>